<dbReference type="InterPro" id="IPR044666">
    <property type="entry name" value="Cyclophilin_A-like"/>
</dbReference>
<keyword evidence="8" id="KW-0732">Signal</keyword>
<dbReference type="PROSITE" id="PS50059">
    <property type="entry name" value="FKBP_PPIASE"/>
    <property type="match status" value="1"/>
</dbReference>
<keyword evidence="7" id="KW-0175">Coiled coil</keyword>
<feature type="signal peptide" evidence="8">
    <location>
        <begin position="1"/>
        <end position="20"/>
    </location>
</feature>
<evidence type="ECO:0000256" key="6">
    <source>
        <dbReference type="PROSITE-ProRule" id="PRU00277"/>
    </source>
</evidence>
<feature type="domain" description="PPIase FKBP-type" evidence="9">
    <location>
        <begin position="266"/>
        <end position="371"/>
    </location>
</feature>
<dbReference type="Proteomes" id="UP001139521">
    <property type="component" value="Unassembled WGS sequence"/>
</dbReference>
<keyword evidence="4 6" id="KW-0697">Rotamase</keyword>
<accession>A0A9X2CLG0</accession>
<dbReference type="Pfam" id="PF00160">
    <property type="entry name" value="Pro_isomerase"/>
    <property type="match status" value="1"/>
</dbReference>
<dbReference type="InterPro" id="IPR020892">
    <property type="entry name" value="Cyclophilin-type_PPIase_CS"/>
</dbReference>
<proteinExistence type="inferred from homology"/>
<evidence type="ECO:0000256" key="3">
    <source>
        <dbReference type="ARBA" id="ARBA00013194"/>
    </source>
</evidence>
<feature type="coiled-coil region" evidence="7">
    <location>
        <begin position="207"/>
        <end position="242"/>
    </location>
</feature>
<feature type="chain" id="PRO_5040757477" description="peptidylprolyl isomerase" evidence="8">
    <location>
        <begin position="21"/>
        <end position="372"/>
    </location>
</feature>
<sequence length="372" mass="40922">MKKFSLLLLSAIVLAFTACKDDYPDLEDGMYAKFDTSMGPFIAELYYEQTPITVASFVSLAEGTSTMVDSTYKNKNFYDGLIFHRIIDGFVIQGGDPTGTGRGGPGYRFPDETIDSLSHDSKGILSMANAGPGTNGSQFFITLAPTTNLDGRHTVFGKVIKGQDVVDAIGKVEIDGNDRPIKDVVINEVEIIRKGKSAKKFDAPKVFEEELEKIKEAEEEAARKLEEAKAENKAMFDKYRDEATTLDSGLGIYILKEGDGPKPKIGQNVGVDYEGYFLDGGIFDTSKEDLAKKWDIFNEMRSMQGGYAPLNLVYGPDSPMIAGFKEGIMEMKIGDKAILYIPSHLAYGERGMGPIKPNTDLVFIVKLTEIQE</sequence>
<dbReference type="PROSITE" id="PS50072">
    <property type="entry name" value="CSA_PPIASE_2"/>
    <property type="match status" value="1"/>
</dbReference>
<dbReference type="GO" id="GO:0006457">
    <property type="term" value="P:protein folding"/>
    <property type="evidence" value="ECO:0007669"/>
    <property type="project" value="InterPro"/>
</dbReference>
<organism evidence="11 12">
    <name type="scientific">Zunongwangia pacifica</name>
    <dbReference type="NCBI Taxonomy" id="2911062"/>
    <lineage>
        <taxon>Bacteria</taxon>
        <taxon>Pseudomonadati</taxon>
        <taxon>Bacteroidota</taxon>
        <taxon>Flavobacteriia</taxon>
        <taxon>Flavobacteriales</taxon>
        <taxon>Flavobacteriaceae</taxon>
        <taxon>Zunongwangia</taxon>
    </lineage>
</organism>
<dbReference type="Pfam" id="PF00254">
    <property type="entry name" value="FKBP_C"/>
    <property type="match status" value="1"/>
</dbReference>
<keyword evidence="5 6" id="KW-0413">Isomerase</keyword>
<dbReference type="PROSITE" id="PS51257">
    <property type="entry name" value="PROKAR_LIPOPROTEIN"/>
    <property type="match status" value="1"/>
</dbReference>
<dbReference type="InterPro" id="IPR001179">
    <property type="entry name" value="PPIase_FKBP_dom"/>
</dbReference>
<dbReference type="EC" id="5.2.1.8" evidence="3 6"/>
<keyword evidence="12" id="KW-1185">Reference proteome</keyword>
<evidence type="ECO:0000256" key="4">
    <source>
        <dbReference type="ARBA" id="ARBA00023110"/>
    </source>
</evidence>
<dbReference type="InterPro" id="IPR046357">
    <property type="entry name" value="PPIase_dom_sf"/>
</dbReference>
<comment type="catalytic activity">
    <reaction evidence="1 6">
        <text>[protein]-peptidylproline (omega=180) = [protein]-peptidylproline (omega=0)</text>
        <dbReference type="Rhea" id="RHEA:16237"/>
        <dbReference type="Rhea" id="RHEA-COMP:10747"/>
        <dbReference type="Rhea" id="RHEA-COMP:10748"/>
        <dbReference type="ChEBI" id="CHEBI:83833"/>
        <dbReference type="ChEBI" id="CHEBI:83834"/>
        <dbReference type="EC" id="5.2.1.8"/>
    </reaction>
</comment>
<evidence type="ECO:0000313" key="11">
    <source>
        <dbReference type="EMBL" id="MCL6219991.1"/>
    </source>
</evidence>
<evidence type="ECO:0000256" key="8">
    <source>
        <dbReference type="SAM" id="SignalP"/>
    </source>
</evidence>
<dbReference type="Gene3D" id="3.10.50.40">
    <property type="match status" value="1"/>
</dbReference>
<dbReference type="PANTHER" id="PTHR45625:SF4">
    <property type="entry name" value="PEPTIDYLPROLYL ISOMERASE DOMAIN AND WD REPEAT-CONTAINING PROTEIN 1"/>
    <property type="match status" value="1"/>
</dbReference>
<feature type="domain" description="PPIase cyclophilin-type" evidence="10">
    <location>
        <begin position="35"/>
        <end position="191"/>
    </location>
</feature>
<reference evidence="11" key="1">
    <citation type="submission" date="2022-01" db="EMBL/GenBank/DDBJ databases">
        <title>Genome sequencing of Zunongwangia sp. M21534 genome.</title>
        <authorList>
            <person name="Chen Y."/>
            <person name="Dong C."/>
            <person name="Shao Z."/>
        </authorList>
    </citation>
    <scope>NUCLEOTIDE SEQUENCE</scope>
    <source>
        <strain evidence="11">MCCC M21534</strain>
    </source>
</reference>
<dbReference type="Gene3D" id="2.40.100.10">
    <property type="entry name" value="Cyclophilin-like"/>
    <property type="match status" value="1"/>
</dbReference>
<evidence type="ECO:0000259" key="10">
    <source>
        <dbReference type="PROSITE" id="PS50072"/>
    </source>
</evidence>
<dbReference type="AlphaFoldDB" id="A0A9X2CLG0"/>
<dbReference type="CDD" id="cd00317">
    <property type="entry name" value="cyclophilin"/>
    <property type="match status" value="1"/>
</dbReference>
<comment type="similarity">
    <text evidence="2">Belongs to the cyclophilin-type PPIase family.</text>
</comment>
<dbReference type="SUPFAM" id="SSF54534">
    <property type="entry name" value="FKBP-like"/>
    <property type="match status" value="1"/>
</dbReference>
<dbReference type="PANTHER" id="PTHR45625">
    <property type="entry name" value="PEPTIDYL-PROLYL CIS-TRANS ISOMERASE-RELATED"/>
    <property type="match status" value="1"/>
</dbReference>
<evidence type="ECO:0000256" key="5">
    <source>
        <dbReference type="ARBA" id="ARBA00023235"/>
    </source>
</evidence>
<dbReference type="GO" id="GO:0003755">
    <property type="term" value="F:peptidyl-prolyl cis-trans isomerase activity"/>
    <property type="evidence" value="ECO:0007669"/>
    <property type="project" value="UniProtKB-KW"/>
</dbReference>
<evidence type="ECO:0000256" key="2">
    <source>
        <dbReference type="ARBA" id="ARBA00007365"/>
    </source>
</evidence>
<dbReference type="PRINTS" id="PR00153">
    <property type="entry name" value="CSAPPISMRASE"/>
</dbReference>
<protein>
    <recommendedName>
        <fullName evidence="3 6">peptidylprolyl isomerase</fullName>
        <ecNumber evidence="3 6">5.2.1.8</ecNumber>
    </recommendedName>
</protein>
<gene>
    <name evidence="11" type="ORF">L1967_16995</name>
</gene>
<dbReference type="InterPro" id="IPR002130">
    <property type="entry name" value="Cyclophilin-type_PPIase_dom"/>
</dbReference>
<evidence type="ECO:0000313" key="12">
    <source>
        <dbReference type="Proteomes" id="UP001139521"/>
    </source>
</evidence>
<dbReference type="InterPro" id="IPR029000">
    <property type="entry name" value="Cyclophilin-like_dom_sf"/>
</dbReference>
<dbReference type="RefSeq" id="WP_249602701.1">
    <property type="nucleotide sequence ID" value="NZ_JAKHSK010000030.1"/>
</dbReference>
<evidence type="ECO:0000259" key="9">
    <source>
        <dbReference type="PROSITE" id="PS50059"/>
    </source>
</evidence>
<dbReference type="EMBL" id="JAKHSK010000030">
    <property type="protein sequence ID" value="MCL6219991.1"/>
    <property type="molecule type" value="Genomic_DNA"/>
</dbReference>
<dbReference type="PROSITE" id="PS00170">
    <property type="entry name" value="CSA_PPIASE_1"/>
    <property type="match status" value="1"/>
</dbReference>
<comment type="caution">
    <text evidence="11">The sequence shown here is derived from an EMBL/GenBank/DDBJ whole genome shotgun (WGS) entry which is preliminary data.</text>
</comment>
<dbReference type="SUPFAM" id="SSF50891">
    <property type="entry name" value="Cyclophilin-like"/>
    <property type="match status" value="1"/>
</dbReference>
<evidence type="ECO:0000256" key="1">
    <source>
        <dbReference type="ARBA" id="ARBA00000971"/>
    </source>
</evidence>
<evidence type="ECO:0000256" key="7">
    <source>
        <dbReference type="SAM" id="Coils"/>
    </source>
</evidence>
<name>A0A9X2CLG0_9FLAO</name>